<sequence length="933" mass="102799">MKIRLNRLGILGNELAISLIILFSFFNSHAQCDLGTFVVEQCDMENVDFDSDTNPDGIINLYAESGIVAQVGDEWESVGTEPASFALDPTSGNLRLWKLRNASNQYLFELRNSSCTTRRAFVNLVLGPYAGVPATTGFFPVCDENDECADGIEVDIDLFDTLESREGEALPHLNGVWQYTGSLPMTDYILEGSIFGATIENNGGFPIDSEDFTFTYTVGGVGTCATESVDVKITLVRPVFAGFPSEYNICESDIDTWDRTINLRDDEYLLQEDSDGEWTVDNDQITSASDSEINLKDVYDAFLASPSYFRGFGCVSFSYTYTVTSRSPICPDSQATIVFRIFEELRQFTQPDSPEEICPATDSRQELDLFSLIEFQPGFEYRDGLEDEDFVFWTFESGPAGGTDLNLQENLDNGSPSEKHKGTIDIGSAIPGRYQFRYTVVPNTLCTAFGDEVIYGGDICSPSIRSFNPCSLVSTIVTIDVLEFDYAGENTSGINLCETEGDGQISLRGLLNSNGNTIVEGVWTDNNNGNVVVGDNLDISNIAGSSQDFQFTHTTSNASGCPDIAVLEFTVFREPNAGEDATVSVCTDDLRVTLFEALGGNPDDTGTWFGPFGYVTTDNVGEFNPDDDTLPILGPGEYVYNVPGNEGCLTANQAVVTIILVDPVETGENINETYCKQDGRVNLFSLLNRDTPRTGVFEDTDNTGALSAEGVLEFETLTNEIYNFRYVLANAAPCDESSLTVSIQIIDLPEPNVPDQEFCILDAARLEDIEVDVLNYNWYNTLESETSIVDNPLLQDNQVFYIATVDADGCESERVQVSINILNTGERSSAGQICTLDFQDGISPNGDNQNDTFDLFIEGVYNIPDAFPDFELKIYNRYGSPVYEGNVNTEEFRGESNTSVRLGDDLPSGTYYYIFTPNFENNLPIQGSFYLSR</sequence>
<gene>
    <name evidence="2" type="ORF">U6A24_14120</name>
</gene>
<dbReference type="RefSeq" id="WP_324180638.1">
    <property type="nucleotide sequence ID" value="NZ_BAABAW010000006.1"/>
</dbReference>
<dbReference type="Proteomes" id="UP001327027">
    <property type="component" value="Unassembled WGS sequence"/>
</dbReference>
<evidence type="ECO:0000313" key="2">
    <source>
        <dbReference type="EMBL" id="MEB3346610.1"/>
    </source>
</evidence>
<reference evidence="2 3" key="1">
    <citation type="journal article" date="2013" name="Int. J. Syst. Evol. Microbiol.">
        <title>Aquimarina gracilis sp. nov., isolated from the gut microflora of a mussel, Mytilus coruscus, and emended description of Aquimarina spongiae.</title>
        <authorList>
            <person name="Park S.C."/>
            <person name="Choe H.N."/>
            <person name="Baik K.S."/>
            <person name="Seong C.N."/>
        </authorList>
    </citation>
    <scope>NUCLEOTIDE SEQUENCE [LARGE SCALE GENOMIC DNA]</scope>
    <source>
        <strain evidence="2 3">PSC32</strain>
    </source>
</reference>
<feature type="domain" description="Cadherin" evidence="1">
    <location>
        <begin position="684"/>
        <end position="753"/>
    </location>
</feature>
<evidence type="ECO:0000259" key="1">
    <source>
        <dbReference type="PROSITE" id="PS50268"/>
    </source>
</evidence>
<protein>
    <submittedName>
        <fullName evidence="2">Gliding motility-associated C-terminal domain-containing protein</fullName>
    </submittedName>
</protein>
<dbReference type="InterPro" id="IPR002126">
    <property type="entry name" value="Cadherin-like_dom"/>
</dbReference>
<dbReference type="Pfam" id="PF13585">
    <property type="entry name" value="CHU_C"/>
    <property type="match status" value="1"/>
</dbReference>
<dbReference type="PROSITE" id="PS50268">
    <property type="entry name" value="CADHERIN_2"/>
    <property type="match status" value="1"/>
</dbReference>
<name>A0ABU5ZXM0_9FLAO</name>
<accession>A0ABU5ZXM0</accession>
<keyword evidence="3" id="KW-1185">Reference proteome</keyword>
<proteinExistence type="predicted"/>
<dbReference type="EMBL" id="JAYKLX010000006">
    <property type="protein sequence ID" value="MEB3346610.1"/>
    <property type="molecule type" value="Genomic_DNA"/>
</dbReference>
<organism evidence="2 3">
    <name type="scientific">Aquimarina gracilis</name>
    <dbReference type="NCBI Taxonomy" id="874422"/>
    <lineage>
        <taxon>Bacteria</taxon>
        <taxon>Pseudomonadati</taxon>
        <taxon>Bacteroidota</taxon>
        <taxon>Flavobacteriia</taxon>
        <taxon>Flavobacteriales</taxon>
        <taxon>Flavobacteriaceae</taxon>
        <taxon>Aquimarina</taxon>
    </lineage>
</organism>
<evidence type="ECO:0000313" key="3">
    <source>
        <dbReference type="Proteomes" id="UP001327027"/>
    </source>
</evidence>
<comment type="caution">
    <text evidence="2">The sequence shown here is derived from an EMBL/GenBank/DDBJ whole genome shotgun (WGS) entry which is preliminary data.</text>
</comment>